<gene>
    <name evidence="2" type="ORF">CAQU_11145</name>
</gene>
<evidence type="ECO:0000256" key="1">
    <source>
        <dbReference type="SAM" id="MobiDB-lite"/>
    </source>
</evidence>
<feature type="region of interest" description="Disordered" evidence="1">
    <location>
        <begin position="1"/>
        <end position="94"/>
    </location>
</feature>
<feature type="compositionally biased region" description="Basic residues" evidence="1">
    <location>
        <begin position="85"/>
        <end position="94"/>
    </location>
</feature>
<dbReference type="Proteomes" id="UP000185478">
    <property type="component" value="Chromosome"/>
</dbReference>
<sequence length="94" mass="10332">MNGWFDRAAATWPPEDDTSAEDSWQLPEPAPESSGSFPAISAERAAQQAPRATSVPEEEQPATGAHRQIRRRQPQIIGPAPQPKTKGRRFWGKG</sequence>
<dbReference type="AlphaFoldDB" id="A0A1L7CI32"/>
<organism evidence="2 3">
    <name type="scientific">Corynebacterium aquilae DSM 44791</name>
    <dbReference type="NCBI Taxonomy" id="1431546"/>
    <lineage>
        <taxon>Bacteria</taxon>
        <taxon>Bacillati</taxon>
        <taxon>Actinomycetota</taxon>
        <taxon>Actinomycetes</taxon>
        <taxon>Mycobacteriales</taxon>
        <taxon>Corynebacteriaceae</taxon>
        <taxon>Corynebacterium</taxon>
    </lineage>
</organism>
<reference evidence="2 3" key="1">
    <citation type="submission" date="2014-08" db="EMBL/GenBank/DDBJ databases">
        <title>Complete genome sequence of Corynebacterium aquilae S-613T(T) (=DSM 44791(T)), isolated from the choana of a healthy golden eagle.</title>
        <authorList>
            <person name="Ruckert C."/>
            <person name="Albersmeier A."/>
            <person name="Winkler A."/>
            <person name="Kalinowski J."/>
        </authorList>
    </citation>
    <scope>NUCLEOTIDE SEQUENCE [LARGE SCALE GENOMIC DNA]</scope>
    <source>
        <strain evidence="2 3">S-613</strain>
    </source>
</reference>
<accession>A0A1L7CI32</accession>
<dbReference type="EMBL" id="CP009245">
    <property type="protein sequence ID" value="APT85511.1"/>
    <property type="molecule type" value="Genomic_DNA"/>
</dbReference>
<dbReference type="STRING" id="1431546.CAQU_11145"/>
<evidence type="ECO:0000313" key="2">
    <source>
        <dbReference type="EMBL" id="APT85511.1"/>
    </source>
</evidence>
<dbReference type="KEGG" id="caqu:CAQU_11145"/>
<dbReference type="RefSeq" id="WP_075727647.1">
    <property type="nucleotide sequence ID" value="NZ_CP009245.1"/>
</dbReference>
<protein>
    <submittedName>
        <fullName evidence="2">Uncharacterized protein</fullName>
    </submittedName>
</protein>
<name>A0A1L7CI32_9CORY</name>
<dbReference type="OrthoDB" id="10016428at2"/>
<proteinExistence type="predicted"/>
<evidence type="ECO:0000313" key="3">
    <source>
        <dbReference type="Proteomes" id="UP000185478"/>
    </source>
</evidence>
<keyword evidence="3" id="KW-1185">Reference proteome</keyword>